<keyword evidence="1" id="KW-1133">Transmembrane helix</keyword>
<accession>A0A5B7JBF4</accession>
<evidence type="ECO:0000313" key="3">
    <source>
        <dbReference type="Proteomes" id="UP000324222"/>
    </source>
</evidence>
<protein>
    <submittedName>
        <fullName evidence="2">Uncharacterized protein</fullName>
    </submittedName>
</protein>
<evidence type="ECO:0000313" key="2">
    <source>
        <dbReference type="EMBL" id="MPC94100.1"/>
    </source>
</evidence>
<name>A0A5B7JBF4_PORTR</name>
<comment type="caution">
    <text evidence="2">The sequence shown here is derived from an EMBL/GenBank/DDBJ whole genome shotgun (WGS) entry which is preliminary data.</text>
</comment>
<dbReference type="Proteomes" id="UP000324222">
    <property type="component" value="Unassembled WGS sequence"/>
</dbReference>
<keyword evidence="1" id="KW-0472">Membrane</keyword>
<evidence type="ECO:0000256" key="1">
    <source>
        <dbReference type="SAM" id="Phobius"/>
    </source>
</evidence>
<feature type="transmembrane region" description="Helical" evidence="1">
    <location>
        <begin position="130"/>
        <end position="150"/>
    </location>
</feature>
<sequence length="151" mass="16876">MGDLNARCYGPPVTYSTTITSSTCYLVRHFSTSPPRHRLMKPCSCPEVGFARSHLTQVKVLSELPDFWKAVEVKASTSEHTVSWNTVGSTSPSISPLRHLISIPFLRPVFPHCLHLGLVLLLGIVKLGFLGLYLFMCYIYLCMSVSCVFCY</sequence>
<proteinExistence type="predicted"/>
<dbReference type="EMBL" id="VSRR010097253">
    <property type="protein sequence ID" value="MPC94100.1"/>
    <property type="molecule type" value="Genomic_DNA"/>
</dbReference>
<reference evidence="2 3" key="1">
    <citation type="submission" date="2019-05" db="EMBL/GenBank/DDBJ databases">
        <title>Another draft genome of Portunus trituberculatus and its Hox gene families provides insights of decapod evolution.</title>
        <authorList>
            <person name="Jeong J.-H."/>
            <person name="Song I."/>
            <person name="Kim S."/>
            <person name="Choi T."/>
            <person name="Kim D."/>
            <person name="Ryu S."/>
            <person name="Kim W."/>
        </authorList>
    </citation>
    <scope>NUCLEOTIDE SEQUENCE [LARGE SCALE GENOMIC DNA]</scope>
    <source>
        <tissue evidence="2">Muscle</tissue>
    </source>
</reference>
<dbReference type="AlphaFoldDB" id="A0A5B7JBF4"/>
<gene>
    <name evidence="2" type="ORF">E2C01_089252</name>
</gene>
<keyword evidence="3" id="KW-1185">Reference proteome</keyword>
<keyword evidence="1" id="KW-0812">Transmembrane</keyword>
<organism evidence="2 3">
    <name type="scientific">Portunus trituberculatus</name>
    <name type="common">Swimming crab</name>
    <name type="synonym">Neptunus trituberculatus</name>
    <dbReference type="NCBI Taxonomy" id="210409"/>
    <lineage>
        <taxon>Eukaryota</taxon>
        <taxon>Metazoa</taxon>
        <taxon>Ecdysozoa</taxon>
        <taxon>Arthropoda</taxon>
        <taxon>Crustacea</taxon>
        <taxon>Multicrustacea</taxon>
        <taxon>Malacostraca</taxon>
        <taxon>Eumalacostraca</taxon>
        <taxon>Eucarida</taxon>
        <taxon>Decapoda</taxon>
        <taxon>Pleocyemata</taxon>
        <taxon>Brachyura</taxon>
        <taxon>Eubrachyura</taxon>
        <taxon>Portunoidea</taxon>
        <taxon>Portunidae</taxon>
        <taxon>Portuninae</taxon>
        <taxon>Portunus</taxon>
    </lineage>
</organism>